<feature type="non-terminal residue" evidence="1">
    <location>
        <position position="1"/>
    </location>
</feature>
<dbReference type="EMBL" id="CAWUPB010000956">
    <property type="protein sequence ID" value="CAK7334784.1"/>
    <property type="molecule type" value="Genomic_DNA"/>
</dbReference>
<reference evidence="1 2" key="1">
    <citation type="submission" date="2024-01" db="EMBL/GenBank/DDBJ databases">
        <authorList>
            <person name="Waweru B."/>
        </authorList>
    </citation>
    <scope>NUCLEOTIDE SEQUENCE [LARGE SCALE GENOMIC DNA]</scope>
</reference>
<evidence type="ECO:0000313" key="2">
    <source>
        <dbReference type="Proteomes" id="UP001314170"/>
    </source>
</evidence>
<dbReference type="Proteomes" id="UP001314170">
    <property type="component" value="Unassembled WGS sequence"/>
</dbReference>
<protein>
    <submittedName>
        <fullName evidence="1">Uncharacterized protein</fullName>
    </submittedName>
</protein>
<proteinExistence type="predicted"/>
<evidence type="ECO:0000313" key="1">
    <source>
        <dbReference type="EMBL" id="CAK7334784.1"/>
    </source>
</evidence>
<comment type="caution">
    <text evidence="1">The sequence shown here is derived from an EMBL/GenBank/DDBJ whole genome shotgun (WGS) entry which is preliminary data.</text>
</comment>
<keyword evidence="2" id="KW-1185">Reference proteome</keyword>
<sequence length="63" mass="7074">ATAVARKLEASVVRSGVDNDKQSSNFYEKPFDTSWNFIPYLLKNLGSCCPPATPQKSRFNYNT</sequence>
<name>A0AAV1RE74_9ROSI</name>
<gene>
    <name evidence="1" type="ORF">DCAF_LOCUS10073</name>
</gene>
<dbReference type="AlphaFoldDB" id="A0AAV1RE74"/>
<organism evidence="1 2">
    <name type="scientific">Dovyalis caffra</name>
    <dbReference type="NCBI Taxonomy" id="77055"/>
    <lineage>
        <taxon>Eukaryota</taxon>
        <taxon>Viridiplantae</taxon>
        <taxon>Streptophyta</taxon>
        <taxon>Embryophyta</taxon>
        <taxon>Tracheophyta</taxon>
        <taxon>Spermatophyta</taxon>
        <taxon>Magnoliopsida</taxon>
        <taxon>eudicotyledons</taxon>
        <taxon>Gunneridae</taxon>
        <taxon>Pentapetalae</taxon>
        <taxon>rosids</taxon>
        <taxon>fabids</taxon>
        <taxon>Malpighiales</taxon>
        <taxon>Salicaceae</taxon>
        <taxon>Flacourtieae</taxon>
        <taxon>Dovyalis</taxon>
    </lineage>
</organism>
<accession>A0AAV1RE74</accession>